<dbReference type="SUPFAM" id="SSF53448">
    <property type="entry name" value="Nucleotide-diphospho-sugar transferases"/>
    <property type="match status" value="1"/>
</dbReference>
<dbReference type="PANTHER" id="PTHR31121:SF6">
    <property type="entry name" value="ALPHA-1,2 MANNOSYLTRANSFERASE KTR1"/>
    <property type="match status" value="1"/>
</dbReference>
<keyword evidence="3" id="KW-1133">Transmembrane helix</keyword>
<dbReference type="EMBL" id="JARKIE010000642">
    <property type="protein sequence ID" value="KAJ7622875.1"/>
    <property type="molecule type" value="Genomic_DNA"/>
</dbReference>
<keyword evidence="5" id="KW-1185">Reference proteome</keyword>
<comment type="similarity">
    <text evidence="1">Belongs to the glycosyltransferase 15 family.</text>
</comment>
<proteinExistence type="inferred from homology"/>
<keyword evidence="3" id="KW-0472">Membrane</keyword>
<reference evidence="4" key="1">
    <citation type="submission" date="2023-03" db="EMBL/GenBank/DDBJ databases">
        <title>Massive genome expansion in bonnet fungi (Mycena s.s.) driven by repeated elements and novel gene families across ecological guilds.</title>
        <authorList>
            <consortium name="Lawrence Berkeley National Laboratory"/>
            <person name="Harder C.B."/>
            <person name="Miyauchi S."/>
            <person name="Viragh M."/>
            <person name="Kuo A."/>
            <person name="Thoen E."/>
            <person name="Andreopoulos B."/>
            <person name="Lu D."/>
            <person name="Skrede I."/>
            <person name="Drula E."/>
            <person name="Henrissat B."/>
            <person name="Morin E."/>
            <person name="Kohler A."/>
            <person name="Barry K."/>
            <person name="LaButti K."/>
            <person name="Morin E."/>
            <person name="Salamov A."/>
            <person name="Lipzen A."/>
            <person name="Mereny Z."/>
            <person name="Hegedus B."/>
            <person name="Baldrian P."/>
            <person name="Stursova M."/>
            <person name="Weitz H."/>
            <person name="Taylor A."/>
            <person name="Grigoriev I.V."/>
            <person name="Nagy L.G."/>
            <person name="Martin F."/>
            <person name="Kauserud H."/>
        </authorList>
    </citation>
    <scope>NUCLEOTIDE SEQUENCE</scope>
    <source>
        <strain evidence="4">CBHHK067</strain>
    </source>
</reference>
<dbReference type="GO" id="GO:0006487">
    <property type="term" value="P:protein N-linked glycosylation"/>
    <property type="evidence" value="ECO:0007669"/>
    <property type="project" value="TreeGrafter"/>
</dbReference>
<dbReference type="Proteomes" id="UP001221757">
    <property type="component" value="Unassembled WGS sequence"/>
</dbReference>
<dbReference type="InterPro" id="IPR029044">
    <property type="entry name" value="Nucleotide-diphossugar_trans"/>
</dbReference>
<evidence type="ECO:0000256" key="2">
    <source>
        <dbReference type="ARBA" id="ARBA00022679"/>
    </source>
</evidence>
<comment type="caution">
    <text evidence="4">The sequence shown here is derived from an EMBL/GenBank/DDBJ whole genome shotgun (WGS) entry which is preliminary data.</text>
</comment>
<evidence type="ECO:0000313" key="4">
    <source>
        <dbReference type="EMBL" id="KAJ7622875.1"/>
    </source>
</evidence>
<evidence type="ECO:0000256" key="1">
    <source>
        <dbReference type="ARBA" id="ARBA00007677"/>
    </source>
</evidence>
<dbReference type="InterPro" id="IPR002685">
    <property type="entry name" value="Glyco_trans_15"/>
</dbReference>
<accession>A0AAD7BJV8</accession>
<evidence type="ECO:0000313" key="5">
    <source>
        <dbReference type="Proteomes" id="UP001221757"/>
    </source>
</evidence>
<feature type="transmembrane region" description="Helical" evidence="3">
    <location>
        <begin position="7"/>
        <end position="27"/>
    </location>
</feature>
<name>A0AAD7BJV8_MYCRO</name>
<keyword evidence="3" id="KW-0812">Transmembrane</keyword>
<sequence>MEVDRRYIAVMMLAAVLLMLYTIYTLGYTPRTSLQPLAEFVYPGAAPALPVSHDRPSYTAAVVYLASVLPGPRSPTLLFKSLSLMHKNIPWRYQWPVLIFHAGAYDTRERRDEFGTLLRNVTGTYGLTVEETEQLVRRLEFVSAHHELPEGVPTDGAKDDPVHSVPPHVRILCVQNPFAPRITPLTYFLRLDDDSSILPPGTCIDPFEYMHAHNLSYAYREKIDDAGWVTRGMWPFVSSYARRHVGADERMARNGWGWVAGRAWPGGMEYGEDQNFPSYRTNFDLIKVPRFLAPDVRAFNEELVSDPMRFYWYRWGDAPVRRAQVDMFLEHATEVYHMCEIPYEHKGEVFGGDCDCAPLPSLG</sequence>
<dbReference type="GO" id="GO:0000032">
    <property type="term" value="P:cell wall mannoprotein biosynthetic process"/>
    <property type="evidence" value="ECO:0007669"/>
    <property type="project" value="TreeGrafter"/>
</dbReference>
<dbReference type="AlphaFoldDB" id="A0AAD7BJV8"/>
<evidence type="ECO:0000256" key="3">
    <source>
        <dbReference type="SAM" id="Phobius"/>
    </source>
</evidence>
<dbReference type="GO" id="GO:0005794">
    <property type="term" value="C:Golgi apparatus"/>
    <property type="evidence" value="ECO:0007669"/>
    <property type="project" value="TreeGrafter"/>
</dbReference>
<organism evidence="4 5">
    <name type="scientific">Mycena rosella</name>
    <name type="common">Pink bonnet</name>
    <name type="synonym">Agaricus rosellus</name>
    <dbReference type="NCBI Taxonomy" id="1033263"/>
    <lineage>
        <taxon>Eukaryota</taxon>
        <taxon>Fungi</taxon>
        <taxon>Dikarya</taxon>
        <taxon>Basidiomycota</taxon>
        <taxon>Agaricomycotina</taxon>
        <taxon>Agaricomycetes</taxon>
        <taxon>Agaricomycetidae</taxon>
        <taxon>Agaricales</taxon>
        <taxon>Marasmiineae</taxon>
        <taxon>Mycenaceae</taxon>
        <taxon>Mycena</taxon>
    </lineage>
</organism>
<dbReference type="Pfam" id="PF01793">
    <property type="entry name" value="Glyco_transf_15"/>
    <property type="match status" value="1"/>
</dbReference>
<gene>
    <name evidence="4" type="ORF">B0H17DRAFT_1219151</name>
</gene>
<protein>
    <submittedName>
        <fullName evidence="4">Uncharacterized protein</fullName>
    </submittedName>
</protein>
<dbReference type="GO" id="GO:0000026">
    <property type="term" value="F:alpha-1,2-mannosyltransferase activity"/>
    <property type="evidence" value="ECO:0007669"/>
    <property type="project" value="TreeGrafter"/>
</dbReference>
<keyword evidence="2" id="KW-0808">Transferase</keyword>
<dbReference type="PANTHER" id="PTHR31121">
    <property type="entry name" value="ALPHA-1,2 MANNOSYLTRANSFERASE KTR1"/>
    <property type="match status" value="1"/>
</dbReference>
<dbReference type="GO" id="GO:0016020">
    <property type="term" value="C:membrane"/>
    <property type="evidence" value="ECO:0007669"/>
    <property type="project" value="InterPro"/>
</dbReference>
<dbReference type="Gene3D" id="3.90.550.10">
    <property type="entry name" value="Spore Coat Polysaccharide Biosynthesis Protein SpsA, Chain A"/>
    <property type="match status" value="1"/>
</dbReference>